<accession>A0A2P2E4C3</accession>
<gene>
    <name evidence="4" type="ORF">LPTSP4_32610</name>
</gene>
<feature type="transmembrane region" description="Helical" evidence="2">
    <location>
        <begin position="311"/>
        <end position="330"/>
    </location>
</feature>
<keyword evidence="2" id="KW-1133">Transmembrane helix</keyword>
<dbReference type="InterPro" id="IPR007621">
    <property type="entry name" value="TPM_dom"/>
</dbReference>
<feature type="transmembrane region" description="Helical" evidence="2">
    <location>
        <begin position="287"/>
        <end position="305"/>
    </location>
</feature>
<evidence type="ECO:0000313" key="5">
    <source>
        <dbReference type="Proteomes" id="UP000245133"/>
    </source>
</evidence>
<dbReference type="EMBL" id="BFBB01000008">
    <property type="protein sequence ID" value="GBF51723.1"/>
    <property type="molecule type" value="Genomic_DNA"/>
</dbReference>
<evidence type="ECO:0000313" key="4">
    <source>
        <dbReference type="EMBL" id="GBF51723.1"/>
    </source>
</evidence>
<evidence type="ECO:0000256" key="2">
    <source>
        <dbReference type="SAM" id="Phobius"/>
    </source>
</evidence>
<sequence length="507" mass="56939">MIACEPQGTSASLDEAVTQIPNPQTLDRSWVSDPMNVLQNKDQINQVLQEEESRSGNEIAIVICQSIGDFVPKDFAVALFKHWGIGKKGKENGILVLHVLDQRRIEIETGYGLEGDLPDVKVKRIINTYSLPAFGNDEFSKGHLETALALVSALQHPEREVDKLLSSETPDIDYESDPTYQRSDYYDFGNKSYTSLSDKEKEILEKILQNTQDIPAYFLTDDEIRLSEERYQFQEEQRKANEIQWKYNFLKWYVFLAAIVFFIQKVFERLPFPNAKYYFILKVNPLLYLLLGAFPVFLLLFTIHYFFGESSIFPCIVVSVFLYVILHTIINPIRLRRLAIQLKEIRKTPRDCKKCGSTMSLLNEISDNEYLSSGQIAEEEIDSIDYDVWACNNCNSIQVLKFRNIDPSYIQKGISFPKIKVCPECKFETFLHKKSKILSKATTSSSGKVQVERQCKHCGFEKVETLTIPKIRKSGSGSGSGGGGGGGSSGGSFGGGSSGGGGSGGSY</sequence>
<evidence type="ECO:0000259" key="3">
    <source>
        <dbReference type="Pfam" id="PF04536"/>
    </source>
</evidence>
<protein>
    <recommendedName>
        <fullName evidence="3">TPM domain-containing protein</fullName>
    </recommendedName>
</protein>
<keyword evidence="2" id="KW-0812">Transmembrane</keyword>
<organism evidence="4 5">
    <name type="scientific">Leptospira ryugenii</name>
    <dbReference type="NCBI Taxonomy" id="1917863"/>
    <lineage>
        <taxon>Bacteria</taxon>
        <taxon>Pseudomonadati</taxon>
        <taxon>Spirochaetota</taxon>
        <taxon>Spirochaetia</taxon>
        <taxon>Leptospirales</taxon>
        <taxon>Leptospiraceae</taxon>
        <taxon>Leptospira</taxon>
    </lineage>
</organism>
<feature type="domain" description="TPM" evidence="3">
    <location>
        <begin position="31"/>
        <end position="151"/>
    </location>
</feature>
<dbReference type="PANTHER" id="PTHR30373">
    <property type="entry name" value="UPF0603 PROTEIN YGCG"/>
    <property type="match status" value="1"/>
</dbReference>
<keyword evidence="2" id="KW-0472">Membrane</keyword>
<reference evidence="4 5" key="1">
    <citation type="submission" date="2018-02" db="EMBL/GenBank/DDBJ databases">
        <title>Novel Leptospira species isolated from soil and water in Japan.</title>
        <authorList>
            <person name="Nakao R."/>
            <person name="Masuzawa T."/>
        </authorList>
    </citation>
    <scope>NUCLEOTIDE SEQUENCE [LARGE SCALE GENOMIC DNA]</scope>
    <source>
        <strain evidence="4 5">YH101</strain>
    </source>
</reference>
<name>A0A2P2E4C3_9LEPT</name>
<dbReference type="PANTHER" id="PTHR30373:SF2">
    <property type="entry name" value="UPF0603 PROTEIN YGCG"/>
    <property type="match status" value="1"/>
</dbReference>
<evidence type="ECO:0000256" key="1">
    <source>
        <dbReference type="SAM" id="MobiDB-lite"/>
    </source>
</evidence>
<proteinExistence type="predicted"/>
<dbReference type="Pfam" id="PF04536">
    <property type="entry name" value="TPM_phosphatase"/>
    <property type="match status" value="1"/>
</dbReference>
<feature type="region of interest" description="Disordered" evidence="1">
    <location>
        <begin position="471"/>
        <end position="507"/>
    </location>
</feature>
<dbReference type="Gene3D" id="3.10.310.50">
    <property type="match status" value="1"/>
</dbReference>
<keyword evidence="5" id="KW-1185">Reference proteome</keyword>
<feature type="transmembrane region" description="Helical" evidence="2">
    <location>
        <begin position="249"/>
        <end position="267"/>
    </location>
</feature>
<comment type="caution">
    <text evidence="4">The sequence shown here is derived from an EMBL/GenBank/DDBJ whole genome shotgun (WGS) entry which is preliminary data.</text>
</comment>
<feature type="compositionally biased region" description="Gly residues" evidence="1">
    <location>
        <begin position="476"/>
        <end position="507"/>
    </location>
</feature>
<dbReference type="AlphaFoldDB" id="A0A2P2E4C3"/>
<dbReference type="Proteomes" id="UP000245133">
    <property type="component" value="Unassembled WGS sequence"/>
</dbReference>